<reference evidence="15" key="1">
    <citation type="submission" date="2023-08" db="EMBL/GenBank/DDBJ databases">
        <authorList>
            <person name="Alioto T."/>
            <person name="Alioto T."/>
            <person name="Gomez Garrido J."/>
        </authorList>
    </citation>
    <scope>NUCLEOTIDE SEQUENCE</scope>
</reference>
<dbReference type="FunFam" id="1.20.1440.80:FF:000003">
    <property type="entry name" value="Gap junction protein"/>
    <property type="match status" value="1"/>
</dbReference>
<dbReference type="InterPro" id="IPR017990">
    <property type="entry name" value="Connexin_CS"/>
</dbReference>
<dbReference type="InterPro" id="IPR038359">
    <property type="entry name" value="Connexin_N_sf"/>
</dbReference>
<evidence type="ECO:0000259" key="13">
    <source>
        <dbReference type="SMART" id="SM00037"/>
    </source>
</evidence>
<dbReference type="PROSITE" id="PS00408">
    <property type="entry name" value="CONNEXINS_2"/>
    <property type="match status" value="1"/>
</dbReference>
<dbReference type="EMBL" id="OY660877">
    <property type="protein sequence ID" value="CAJ1072472.1"/>
    <property type="molecule type" value="Genomic_DNA"/>
</dbReference>
<dbReference type="PANTHER" id="PTHR11984">
    <property type="entry name" value="CONNEXIN"/>
    <property type="match status" value="1"/>
</dbReference>
<evidence type="ECO:0000313" key="16">
    <source>
        <dbReference type="Proteomes" id="UP001178508"/>
    </source>
</evidence>
<protein>
    <recommendedName>
        <fullName evidence="10">Gap junction protein</fullName>
    </recommendedName>
</protein>
<evidence type="ECO:0000256" key="9">
    <source>
        <dbReference type="ARBA" id="ARBA00023136"/>
    </source>
</evidence>
<dbReference type="SMART" id="SM01089">
    <property type="entry name" value="Connexin_CCC"/>
    <property type="match status" value="1"/>
</dbReference>
<keyword evidence="6 10" id="KW-0303">Gap junction</keyword>
<dbReference type="PANTHER" id="PTHR11984:SF52">
    <property type="entry name" value="GAP JUNCTION GAMMA-2 PROTEIN"/>
    <property type="match status" value="1"/>
</dbReference>
<dbReference type="PRINTS" id="PR00206">
    <property type="entry name" value="CONNEXIN"/>
</dbReference>
<dbReference type="SMART" id="SM00037">
    <property type="entry name" value="CNX"/>
    <property type="match status" value="1"/>
</dbReference>
<feature type="transmembrane region" description="Helical" evidence="12">
    <location>
        <begin position="21"/>
        <end position="40"/>
    </location>
</feature>
<dbReference type="Pfam" id="PF00029">
    <property type="entry name" value="Connexin"/>
    <property type="match status" value="1"/>
</dbReference>
<evidence type="ECO:0000256" key="6">
    <source>
        <dbReference type="ARBA" id="ARBA00022868"/>
    </source>
</evidence>
<evidence type="ECO:0000256" key="5">
    <source>
        <dbReference type="ARBA" id="ARBA00022692"/>
    </source>
</evidence>
<evidence type="ECO:0000256" key="12">
    <source>
        <dbReference type="SAM" id="Phobius"/>
    </source>
</evidence>
<evidence type="ECO:0000256" key="8">
    <source>
        <dbReference type="ARBA" id="ARBA00022989"/>
    </source>
</evidence>
<feature type="transmembrane region" description="Helical" evidence="12">
    <location>
        <begin position="76"/>
        <end position="97"/>
    </location>
</feature>
<feature type="transmembrane region" description="Helical" evidence="12">
    <location>
        <begin position="242"/>
        <end position="267"/>
    </location>
</feature>
<dbReference type="Proteomes" id="UP001178508">
    <property type="component" value="Chromosome 14"/>
</dbReference>
<evidence type="ECO:0000313" key="15">
    <source>
        <dbReference type="EMBL" id="CAJ1072472.1"/>
    </source>
</evidence>
<feature type="domain" description="Connexin cysteine-rich" evidence="14">
    <location>
        <begin position="196"/>
        <end position="262"/>
    </location>
</feature>
<evidence type="ECO:0000256" key="10">
    <source>
        <dbReference type="RuleBase" id="RU000630"/>
    </source>
</evidence>
<dbReference type="GO" id="GO:0005922">
    <property type="term" value="C:connexin complex"/>
    <property type="evidence" value="ECO:0007669"/>
    <property type="project" value="InterPro"/>
</dbReference>
<keyword evidence="16" id="KW-1185">Reference proteome</keyword>
<keyword evidence="8 12" id="KW-1133">Transmembrane helix</keyword>
<keyword evidence="9 12" id="KW-0472">Membrane</keyword>
<proteinExistence type="inferred from homology"/>
<dbReference type="PROSITE" id="PS00407">
    <property type="entry name" value="CONNEXINS_1"/>
    <property type="match status" value="1"/>
</dbReference>
<evidence type="ECO:0000259" key="14">
    <source>
        <dbReference type="SMART" id="SM01089"/>
    </source>
</evidence>
<feature type="transmembrane region" description="Helical" evidence="12">
    <location>
        <begin position="185"/>
        <end position="207"/>
    </location>
</feature>
<dbReference type="GO" id="GO:0005243">
    <property type="term" value="F:gap junction channel activity"/>
    <property type="evidence" value="ECO:0007669"/>
    <property type="project" value="TreeGrafter"/>
</dbReference>
<dbReference type="AlphaFoldDB" id="A0AAV1GEH6"/>
<evidence type="ECO:0000256" key="11">
    <source>
        <dbReference type="SAM" id="MobiDB-lite"/>
    </source>
</evidence>
<keyword evidence="4" id="KW-1003">Cell membrane</keyword>
<comment type="subcellular location">
    <subcellularLocation>
        <location evidence="2">Cell junction</location>
        <location evidence="2">Gap junction</location>
    </subcellularLocation>
    <subcellularLocation>
        <location evidence="3 10">Cell membrane</location>
        <topology evidence="3 10">Multi-pass membrane protein</topology>
    </subcellularLocation>
</comment>
<comment type="similarity">
    <text evidence="10">Belongs to the connexin family.</text>
</comment>
<name>A0AAV1GEH6_XYRNO</name>
<comment type="subunit">
    <text evidence="10">A connexon is composed of a hexamer of connexins.</text>
</comment>
<dbReference type="GO" id="GO:0007267">
    <property type="term" value="P:cell-cell signaling"/>
    <property type="evidence" value="ECO:0007669"/>
    <property type="project" value="TreeGrafter"/>
</dbReference>
<comment type="function">
    <text evidence="1 10">One gap junction consists of a cluster of closely packed pairs of transmembrane channels, the connexons, through which materials of low MW diffuse from one cell to a neighboring cell.</text>
</comment>
<evidence type="ECO:0000256" key="7">
    <source>
        <dbReference type="ARBA" id="ARBA00022949"/>
    </source>
</evidence>
<keyword evidence="7" id="KW-0965">Cell junction</keyword>
<feature type="domain" description="Connexin N-terminal" evidence="13">
    <location>
        <begin position="42"/>
        <end position="75"/>
    </location>
</feature>
<gene>
    <name evidence="15" type="ORF">XNOV1_A007191</name>
</gene>
<keyword evidence="5 10" id="KW-0812">Transmembrane</keyword>
<evidence type="ECO:0000256" key="1">
    <source>
        <dbReference type="ARBA" id="ARBA00003922"/>
    </source>
</evidence>
<feature type="region of interest" description="Disordered" evidence="11">
    <location>
        <begin position="105"/>
        <end position="139"/>
    </location>
</feature>
<feature type="region of interest" description="Disordered" evidence="11">
    <location>
        <begin position="363"/>
        <end position="384"/>
    </location>
</feature>
<organism evidence="15 16">
    <name type="scientific">Xyrichtys novacula</name>
    <name type="common">Pearly razorfish</name>
    <name type="synonym">Hemipteronotus novacula</name>
    <dbReference type="NCBI Taxonomy" id="13765"/>
    <lineage>
        <taxon>Eukaryota</taxon>
        <taxon>Metazoa</taxon>
        <taxon>Chordata</taxon>
        <taxon>Craniata</taxon>
        <taxon>Vertebrata</taxon>
        <taxon>Euteleostomi</taxon>
        <taxon>Actinopterygii</taxon>
        <taxon>Neopterygii</taxon>
        <taxon>Teleostei</taxon>
        <taxon>Neoteleostei</taxon>
        <taxon>Acanthomorphata</taxon>
        <taxon>Eupercaria</taxon>
        <taxon>Labriformes</taxon>
        <taxon>Labridae</taxon>
        <taxon>Xyrichtys</taxon>
    </lineage>
</organism>
<dbReference type="InterPro" id="IPR013092">
    <property type="entry name" value="Connexin_N"/>
</dbReference>
<feature type="compositionally biased region" description="Basic residues" evidence="11">
    <location>
        <begin position="109"/>
        <end position="118"/>
    </location>
</feature>
<evidence type="ECO:0000256" key="2">
    <source>
        <dbReference type="ARBA" id="ARBA00004610"/>
    </source>
</evidence>
<feature type="region of interest" description="Disordered" evidence="11">
    <location>
        <begin position="154"/>
        <end position="174"/>
    </location>
</feature>
<dbReference type="InterPro" id="IPR000500">
    <property type="entry name" value="Connexin"/>
</dbReference>
<feature type="compositionally biased region" description="Basic and acidic residues" evidence="11">
    <location>
        <begin position="123"/>
        <end position="132"/>
    </location>
</feature>
<evidence type="ECO:0000256" key="4">
    <source>
        <dbReference type="ARBA" id="ARBA00022475"/>
    </source>
</evidence>
<dbReference type="InterPro" id="IPR019570">
    <property type="entry name" value="Connexin_CCC"/>
</dbReference>
<dbReference type="Gene3D" id="1.20.1440.80">
    <property type="entry name" value="Gap junction channel protein cysteine-rich domain"/>
    <property type="match status" value="1"/>
</dbReference>
<accession>A0AAV1GEH6</accession>
<evidence type="ECO:0000256" key="3">
    <source>
        <dbReference type="ARBA" id="ARBA00004651"/>
    </source>
</evidence>
<sequence>MSWSFLTRLLEEIHHHSTFVGKVWLTVLIIFRIVLTAVGGESIYSDEQTKFICNTKQPGCDNVCYDAFAPLSHVRFWVFQIIMISTPSIMYMGYAIHKIARTSEEDRRKHNRLRKKPPPPHSRWRESHHLEDVLEEDEDDDAEPMIYDDTLEVQEAKAEPVSSTSRDPPKHDGRRRIMQEGLMRIYVLQLMSRAIFEIAFLAGQYLLYGFRVSPSYVCNRIPCPHRVDCFISRPTEKTIFLLIMYVVSCLCLVLNVCEMLHLGIGTFRDTLRMKRNRGRRTSYACPFTRNIQGSPPGYNLVMKTEKPSRIPNSLITHEQNVANVAQEQQCISPDENIPSDLASLHRHLRVAQEQLDMAFQTYQTKHNPQNSRTSSPVSGGTMAEQNRVNTVQEKQGARPKSATEKAATIVKNGKTSVWI</sequence>